<dbReference type="Pfam" id="PF10978">
    <property type="entry name" value="DUF2785"/>
    <property type="match status" value="1"/>
</dbReference>
<accession>A0ABS4KLC5</accession>
<proteinExistence type="predicted"/>
<dbReference type="InterPro" id="IPR021247">
    <property type="entry name" value="DUF2785"/>
</dbReference>
<comment type="caution">
    <text evidence="1">The sequence shown here is derived from an EMBL/GenBank/DDBJ whole genome shotgun (WGS) entry which is preliminary data.</text>
</comment>
<dbReference type="Proteomes" id="UP001314903">
    <property type="component" value="Unassembled WGS sequence"/>
</dbReference>
<organism evidence="1 2">
    <name type="scientific">Acetoanaerobium pronyense</name>
    <dbReference type="NCBI Taxonomy" id="1482736"/>
    <lineage>
        <taxon>Bacteria</taxon>
        <taxon>Bacillati</taxon>
        <taxon>Bacillota</taxon>
        <taxon>Clostridia</taxon>
        <taxon>Peptostreptococcales</taxon>
        <taxon>Filifactoraceae</taxon>
        <taxon>Acetoanaerobium</taxon>
    </lineage>
</organism>
<keyword evidence="2" id="KW-1185">Reference proteome</keyword>
<dbReference type="EMBL" id="JAGGLI010000033">
    <property type="protein sequence ID" value="MBP2028585.1"/>
    <property type="molecule type" value="Genomic_DNA"/>
</dbReference>
<evidence type="ECO:0000313" key="1">
    <source>
        <dbReference type="EMBL" id="MBP2028585.1"/>
    </source>
</evidence>
<protein>
    <submittedName>
        <fullName evidence="1">Uncharacterized protein</fullName>
    </submittedName>
</protein>
<name>A0ABS4KLC5_9FIRM</name>
<dbReference type="RefSeq" id="WP_209661635.1">
    <property type="nucleotide sequence ID" value="NZ_JAGGLI010000033.1"/>
</dbReference>
<reference evidence="1 2" key="1">
    <citation type="submission" date="2021-03" db="EMBL/GenBank/DDBJ databases">
        <title>Genomic Encyclopedia of Type Strains, Phase IV (KMG-IV): sequencing the most valuable type-strain genomes for metagenomic binning, comparative biology and taxonomic classification.</title>
        <authorList>
            <person name="Goeker M."/>
        </authorList>
    </citation>
    <scope>NUCLEOTIDE SEQUENCE [LARGE SCALE GENOMIC DNA]</scope>
    <source>
        <strain evidence="1 2">DSM 27512</strain>
    </source>
</reference>
<gene>
    <name evidence="1" type="ORF">J2Z35_002415</name>
</gene>
<sequence length="97" mass="11948">MSNEKENICFDEDERIVNSIYNYIIEEKLLPNETLCNWTRSFDRVLEIEDRITKFKAKRNVRNFIRSLYFRMIHLNENKDISDEIVKLDKKLNPYWQ</sequence>
<evidence type="ECO:0000313" key="2">
    <source>
        <dbReference type="Proteomes" id="UP001314903"/>
    </source>
</evidence>